<dbReference type="InterPro" id="IPR005886">
    <property type="entry name" value="UDP_G4E"/>
</dbReference>
<keyword evidence="7" id="KW-0413">Isomerase</keyword>
<feature type="compositionally biased region" description="Acidic residues" evidence="11">
    <location>
        <begin position="440"/>
        <end position="452"/>
    </location>
</feature>
<dbReference type="Gene3D" id="3.90.25.10">
    <property type="entry name" value="UDP-galactose 4-epimerase, domain 1"/>
    <property type="match status" value="1"/>
</dbReference>
<dbReference type="PANTHER" id="PTHR43725:SF47">
    <property type="entry name" value="UDP-GLUCOSE 4-EPIMERASE"/>
    <property type="match status" value="1"/>
</dbReference>
<dbReference type="PANTHER" id="PTHR43725">
    <property type="entry name" value="UDP-GLUCOSE 4-EPIMERASE"/>
    <property type="match status" value="1"/>
</dbReference>
<comment type="similarity">
    <text evidence="9">In the N-terminal section; belongs to the NAD(P)-dependent epimerase/dehydratase family.</text>
</comment>
<sequence>MSRLYNRDTSATDIVEQLKVHDTDSYAPNDRLQNPKSSRSCHRSVPGSRARAASHSSEKRTTTQRRYTVHNMQHARSERAPADHLVQRYSPTDLDPSIRQKYVLVTGGAGYIGSHTVVELLTVGYSIVVMDNMCNSHLEALRRAERLAGRPVEFFKGDVTCEADLERCFSLYRFWAVIHFAAIKAVGESTRIPLEYYYNNVTGSINLLRVMKRYNVKNLVFSSSATVYGEPDVTPVDETARVGPVTNPYGRTKLFVEELLRDLCNSDTEWNVCLLRYFNPVGAHPSGMIGEHPQGIPNNLLPYVIRVLQGSLPHVYVYGDDYDTVDGTGVRDYIHVCDLATGHVAALQKLQKKPGCVSYNLGTGVGYSVMEIIHAMEKATLRKIPFKVVDRRPGDIAICTADASLANRELGWYPTRTMEDMCEDMWRWTRRNPKGYEGQSLDEDDNDSDNTA</sequence>
<dbReference type="Gene3D" id="3.40.50.720">
    <property type="entry name" value="NAD(P)-binding Rossmann-like Domain"/>
    <property type="match status" value="1"/>
</dbReference>
<evidence type="ECO:0000259" key="12">
    <source>
        <dbReference type="Pfam" id="PF01370"/>
    </source>
</evidence>
<evidence type="ECO:0000256" key="5">
    <source>
        <dbReference type="ARBA" id="ARBA00023027"/>
    </source>
</evidence>
<feature type="region of interest" description="Disordered" evidence="11">
    <location>
        <begin position="433"/>
        <end position="452"/>
    </location>
</feature>
<accession>A0AAD7V5Z3</accession>
<evidence type="ECO:0000256" key="7">
    <source>
        <dbReference type="ARBA" id="ARBA00023235"/>
    </source>
</evidence>
<dbReference type="EMBL" id="JARTCD010000015">
    <property type="protein sequence ID" value="KAJ8660009.1"/>
    <property type="molecule type" value="Genomic_DNA"/>
</dbReference>
<dbReference type="Pfam" id="PF01370">
    <property type="entry name" value="Epimerase"/>
    <property type="match status" value="1"/>
</dbReference>
<dbReference type="RefSeq" id="XP_058344922.1">
    <property type="nucleotide sequence ID" value="XM_058484297.1"/>
</dbReference>
<evidence type="ECO:0000256" key="6">
    <source>
        <dbReference type="ARBA" id="ARBA00023144"/>
    </source>
</evidence>
<evidence type="ECO:0000256" key="10">
    <source>
        <dbReference type="ARBA" id="ARBA00038238"/>
    </source>
</evidence>
<dbReference type="GO" id="GO:0005829">
    <property type="term" value="C:cytosol"/>
    <property type="evidence" value="ECO:0007669"/>
    <property type="project" value="TreeGrafter"/>
</dbReference>
<evidence type="ECO:0000256" key="11">
    <source>
        <dbReference type="SAM" id="MobiDB-lite"/>
    </source>
</evidence>
<comment type="function">
    <text evidence="8">Mutarotase converts alpha-aldose to the beta-anomer. It is active on D-glucose, L-arabinose, D-xylose, D-galactose, maltose and lactose.</text>
</comment>
<dbReference type="Proteomes" id="UP001234581">
    <property type="component" value="Unassembled WGS sequence"/>
</dbReference>
<dbReference type="AlphaFoldDB" id="A0AAD7V5Z3"/>
<dbReference type="CDD" id="cd05247">
    <property type="entry name" value="UDP_G4E_1_SDR_e"/>
    <property type="match status" value="1"/>
</dbReference>
<comment type="pathway">
    <text evidence="3">Carbohydrate metabolism; galactose metabolism.</text>
</comment>
<dbReference type="GO" id="GO:0003978">
    <property type="term" value="F:UDP-glucose 4-epimerase activity"/>
    <property type="evidence" value="ECO:0007669"/>
    <property type="project" value="UniProtKB-EC"/>
</dbReference>
<dbReference type="InterPro" id="IPR001509">
    <property type="entry name" value="Epimerase_deHydtase"/>
</dbReference>
<evidence type="ECO:0000256" key="8">
    <source>
        <dbReference type="ARBA" id="ARBA00037676"/>
    </source>
</evidence>
<comment type="pathway">
    <text evidence="4">Carbohydrate metabolism; hexose metabolism.</text>
</comment>
<comment type="caution">
    <text evidence="13">The sequence shown here is derived from an EMBL/GenBank/DDBJ whole genome shotgun (WGS) entry which is preliminary data.</text>
</comment>
<comment type="cofactor">
    <cofactor evidence="2">
        <name>NAD(+)</name>
        <dbReference type="ChEBI" id="CHEBI:57540"/>
    </cofactor>
</comment>
<dbReference type="GeneID" id="83211649"/>
<dbReference type="GO" id="GO:0006012">
    <property type="term" value="P:galactose metabolic process"/>
    <property type="evidence" value="ECO:0007669"/>
    <property type="project" value="UniProtKB-KW"/>
</dbReference>
<evidence type="ECO:0000256" key="3">
    <source>
        <dbReference type="ARBA" id="ARBA00004947"/>
    </source>
</evidence>
<keyword evidence="6" id="KW-0119">Carbohydrate metabolism</keyword>
<dbReference type="InterPro" id="IPR036291">
    <property type="entry name" value="NAD(P)-bd_dom_sf"/>
</dbReference>
<evidence type="ECO:0000256" key="4">
    <source>
        <dbReference type="ARBA" id="ARBA00005028"/>
    </source>
</evidence>
<evidence type="ECO:0000313" key="13">
    <source>
        <dbReference type="EMBL" id="KAJ8660009.1"/>
    </source>
</evidence>
<proteinExistence type="inferred from homology"/>
<dbReference type="NCBIfam" id="NF007956">
    <property type="entry name" value="PRK10675.1"/>
    <property type="match status" value="1"/>
</dbReference>
<keyword evidence="5" id="KW-0520">NAD</keyword>
<dbReference type="NCBIfam" id="TIGR01179">
    <property type="entry name" value="galE"/>
    <property type="match status" value="1"/>
</dbReference>
<name>A0AAD7V5Z3_9FUNG</name>
<keyword evidence="6" id="KW-0299">Galactose metabolism</keyword>
<feature type="region of interest" description="Disordered" evidence="11">
    <location>
        <begin position="22"/>
        <end position="64"/>
    </location>
</feature>
<evidence type="ECO:0000256" key="2">
    <source>
        <dbReference type="ARBA" id="ARBA00001911"/>
    </source>
</evidence>
<protein>
    <submittedName>
        <fullName evidence="13">UDP-glucose 4-epimerase GalE</fullName>
    </submittedName>
</protein>
<organism evidence="13 14">
    <name type="scientific">Lichtheimia ornata</name>
    <dbReference type="NCBI Taxonomy" id="688661"/>
    <lineage>
        <taxon>Eukaryota</taxon>
        <taxon>Fungi</taxon>
        <taxon>Fungi incertae sedis</taxon>
        <taxon>Mucoromycota</taxon>
        <taxon>Mucoromycotina</taxon>
        <taxon>Mucoromycetes</taxon>
        <taxon>Mucorales</taxon>
        <taxon>Lichtheimiaceae</taxon>
        <taxon>Lichtheimia</taxon>
    </lineage>
</organism>
<reference evidence="13 14" key="1">
    <citation type="submission" date="2023-03" db="EMBL/GenBank/DDBJ databases">
        <title>Genome sequence of Lichtheimia ornata CBS 291.66.</title>
        <authorList>
            <person name="Mohabir J.T."/>
            <person name="Shea T.P."/>
            <person name="Kurbessoian T."/>
            <person name="Berby B."/>
            <person name="Fontaine J."/>
            <person name="Livny J."/>
            <person name="Gnirke A."/>
            <person name="Stajich J.E."/>
            <person name="Cuomo C.A."/>
        </authorList>
    </citation>
    <scope>NUCLEOTIDE SEQUENCE [LARGE SCALE GENOMIC DNA]</scope>
    <source>
        <strain evidence="13">CBS 291.66</strain>
    </source>
</reference>
<feature type="domain" description="NAD-dependent epimerase/dehydratase" evidence="12">
    <location>
        <begin position="103"/>
        <end position="362"/>
    </location>
</feature>
<gene>
    <name evidence="13" type="ORF">O0I10_004236</name>
</gene>
<comment type="similarity">
    <text evidence="10">In the C-terminal section; belongs to the aldose epimerase family.</text>
</comment>
<dbReference type="SUPFAM" id="SSF51735">
    <property type="entry name" value="NAD(P)-binding Rossmann-fold domains"/>
    <property type="match status" value="1"/>
</dbReference>
<comment type="catalytic activity">
    <reaction evidence="1">
        <text>UDP-alpha-D-glucose = UDP-alpha-D-galactose</text>
        <dbReference type="Rhea" id="RHEA:22168"/>
        <dbReference type="ChEBI" id="CHEBI:58885"/>
        <dbReference type="ChEBI" id="CHEBI:66914"/>
        <dbReference type="EC" id="5.1.3.2"/>
    </reaction>
</comment>
<evidence type="ECO:0000256" key="1">
    <source>
        <dbReference type="ARBA" id="ARBA00000083"/>
    </source>
</evidence>
<evidence type="ECO:0000256" key="9">
    <source>
        <dbReference type="ARBA" id="ARBA00037955"/>
    </source>
</evidence>
<keyword evidence="14" id="KW-1185">Reference proteome</keyword>
<evidence type="ECO:0000313" key="14">
    <source>
        <dbReference type="Proteomes" id="UP001234581"/>
    </source>
</evidence>